<dbReference type="InterPro" id="IPR033985">
    <property type="entry name" value="SusD-like_N"/>
</dbReference>
<comment type="subcellular location">
    <subcellularLocation>
        <location evidence="1">Cell outer membrane</location>
    </subcellularLocation>
</comment>
<evidence type="ECO:0000259" key="7">
    <source>
        <dbReference type="Pfam" id="PF07980"/>
    </source>
</evidence>
<dbReference type="Pfam" id="PF07980">
    <property type="entry name" value="SusD_RagB"/>
    <property type="match status" value="1"/>
</dbReference>
<comment type="similarity">
    <text evidence="2">Belongs to the SusD family.</text>
</comment>
<dbReference type="InterPro" id="IPR012944">
    <property type="entry name" value="SusD_RagB_dom"/>
</dbReference>
<evidence type="ECO:0000256" key="5">
    <source>
        <dbReference type="ARBA" id="ARBA00023237"/>
    </source>
</evidence>
<feature type="domain" description="SusD-like N-terminal" evidence="8">
    <location>
        <begin position="90"/>
        <end position="232"/>
    </location>
</feature>
<dbReference type="PROSITE" id="PS51257">
    <property type="entry name" value="PROKAR_LIPOPROTEIN"/>
    <property type="match status" value="1"/>
</dbReference>
<dbReference type="Pfam" id="PF14322">
    <property type="entry name" value="SusD-like_3"/>
    <property type="match status" value="1"/>
</dbReference>
<accession>A0ABW5CX95</accession>
<dbReference type="SUPFAM" id="SSF48452">
    <property type="entry name" value="TPR-like"/>
    <property type="match status" value="1"/>
</dbReference>
<evidence type="ECO:0000256" key="6">
    <source>
        <dbReference type="SAM" id="SignalP"/>
    </source>
</evidence>
<gene>
    <name evidence="9" type="ORF">ACFSKP_12295</name>
</gene>
<evidence type="ECO:0000256" key="2">
    <source>
        <dbReference type="ARBA" id="ARBA00006275"/>
    </source>
</evidence>
<feature type="signal peptide" evidence="6">
    <location>
        <begin position="1"/>
        <end position="20"/>
    </location>
</feature>
<dbReference type="EMBL" id="JBHUIM010000002">
    <property type="protein sequence ID" value="MFD2247041.1"/>
    <property type="molecule type" value="Genomic_DNA"/>
</dbReference>
<protein>
    <submittedName>
        <fullName evidence="9">RagB/SusD family nutrient uptake outer membrane protein</fullName>
    </submittedName>
</protein>
<keyword evidence="4" id="KW-0472">Membrane</keyword>
<evidence type="ECO:0000313" key="9">
    <source>
        <dbReference type="EMBL" id="MFD2247041.1"/>
    </source>
</evidence>
<comment type="caution">
    <text evidence="9">The sequence shown here is derived from an EMBL/GenBank/DDBJ whole genome shotgun (WGS) entry which is preliminary data.</text>
</comment>
<evidence type="ECO:0000259" key="8">
    <source>
        <dbReference type="Pfam" id="PF14322"/>
    </source>
</evidence>
<evidence type="ECO:0000313" key="10">
    <source>
        <dbReference type="Proteomes" id="UP001597374"/>
    </source>
</evidence>
<keyword evidence="10" id="KW-1185">Reference proteome</keyword>
<evidence type="ECO:0000256" key="1">
    <source>
        <dbReference type="ARBA" id="ARBA00004442"/>
    </source>
</evidence>
<dbReference type="Proteomes" id="UP001597374">
    <property type="component" value="Unassembled WGS sequence"/>
</dbReference>
<name>A0ABW5CX95_9BACT</name>
<evidence type="ECO:0000256" key="4">
    <source>
        <dbReference type="ARBA" id="ARBA00023136"/>
    </source>
</evidence>
<dbReference type="CDD" id="cd08977">
    <property type="entry name" value="SusD"/>
    <property type="match status" value="1"/>
</dbReference>
<proteinExistence type="inferred from homology"/>
<feature type="chain" id="PRO_5046912636" evidence="6">
    <location>
        <begin position="21"/>
        <end position="479"/>
    </location>
</feature>
<dbReference type="InterPro" id="IPR011990">
    <property type="entry name" value="TPR-like_helical_dom_sf"/>
</dbReference>
<feature type="domain" description="RagB/SusD" evidence="7">
    <location>
        <begin position="357"/>
        <end position="479"/>
    </location>
</feature>
<dbReference type="RefSeq" id="WP_250432246.1">
    <property type="nucleotide sequence ID" value="NZ_JALPRR010000006.1"/>
</dbReference>
<keyword evidence="5" id="KW-0998">Cell outer membrane</keyword>
<evidence type="ECO:0000256" key="3">
    <source>
        <dbReference type="ARBA" id="ARBA00022729"/>
    </source>
</evidence>
<reference evidence="10" key="1">
    <citation type="journal article" date="2019" name="Int. J. Syst. Evol. Microbiol.">
        <title>The Global Catalogue of Microorganisms (GCM) 10K type strain sequencing project: providing services to taxonomists for standard genome sequencing and annotation.</title>
        <authorList>
            <consortium name="The Broad Institute Genomics Platform"/>
            <consortium name="The Broad Institute Genome Sequencing Center for Infectious Disease"/>
            <person name="Wu L."/>
            <person name="Ma J."/>
        </authorList>
    </citation>
    <scope>NUCLEOTIDE SEQUENCE [LARGE SCALE GENOMIC DNA]</scope>
    <source>
        <strain evidence="10">CGMCC 4.1782</strain>
    </source>
</reference>
<keyword evidence="3 6" id="KW-0732">Signal</keyword>
<organism evidence="9 10">
    <name type="scientific">Pontibacter ruber</name>
    <dbReference type="NCBI Taxonomy" id="1343895"/>
    <lineage>
        <taxon>Bacteria</taxon>
        <taxon>Pseudomonadati</taxon>
        <taxon>Bacteroidota</taxon>
        <taxon>Cytophagia</taxon>
        <taxon>Cytophagales</taxon>
        <taxon>Hymenobacteraceae</taxon>
        <taxon>Pontibacter</taxon>
    </lineage>
</organism>
<dbReference type="Gene3D" id="1.25.40.390">
    <property type="match status" value="1"/>
</dbReference>
<sequence>MKLKNKILTIILLALLGTTACDDLLDVEPQQGVSAEDAIKTADDLESAVIGMYSILGGSELYGTDLVLAPELLGAEENLRWRGTFQNYRELETKSMTENNSLASSTWIAAYNAINQANIILSNLDVAEDEEQRNRIEGEALFVRGIMHFELVRLYARDWNDGDPAQNPGIIIKTTPTTTEAEARTLYDRASVAAVYTQVIQDLQSAKTLLPDINDNRATTYASSAFLARVYLQKSDFASARDEADRVIQSGLYRLNPTVTAAFRNDNTAESIFEIQQNDQNNAGDANEGLSTFYASLPGVGRGDVQIISDFDPDANPNRYTTFDLYEENDTRQTELFYIGTGRRAGRIYSGKWLSPGQNLPIVRLAEMYLIRAEANARLGTAVGATPVEDINEIRKRAGVEELSSVTLEDILLERRLELAYEGARIHDLRRTKTDLQGHDADTGEVTYTIPWNDPTLVLPIPRREIDASGGQLEQNPGY</sequence>